<dbReference type="GO" id="GO:0005576">
    <property type="term" value="C:extracellular region"/>
    <property type="evidence" value="ECO:0007669"/>
    <property type="project" value="UniProtKB-SubCell"/>
</dbReference>
<accession>A0A1I8PBV4</accession>
<dbReference type="InterPro" id="IPR010711">
    <property type="entry name" value="PLA2G12"/>
</dbReference>
<dbReference type="GO" id="GO:0050482">
    <property type="term" value="P:arachidonate secretion"/>
    <property type="evidence" value="ECO:0007669"/>
    <property type="project" value="InterPro"/>
</dbReference>
<dbReference type="GO" id="GO:0005509">
    <property type="term" value="F:calcium ion binding"/>
    <property type="evidence" value="ECO:0007669"/>
    <property type="project" value="InterPro"/>
</dbReference>
<protein>
    <recommendedName>
        <fullName evidence="6">Group XIIA secretory phospholipase A2</fullName>
    </recommendedName>
</protein>
<keyword evidence="2" id="KW-0964">Secreted</keyword>
<dbReference type="KEGG" id="scac:106094205"/>
<proteinExistence type="predicted"/>
<sequence length="268" mass="30321">MSVIHCQSIATKVKKLSQARRKKKQQYQKAKHNKLAEMNFSYMKIAIYVLTFITYAYSGYGSSTIAHLRDAIIAAEAIFGDVFSNLITLSKKFRTVHEVFDAAVEETCVFKCPTEQGAADIRPIQNKLYTPTSDGCGSLGLRISTEYLPAVEMETCCNAHDICYDTCNSDKELCDLDFKRCLYKHCDTYDKSLAGDLMIKGCKAAAKMLFTGTITLGCKSYLDSQKRTCYCAPPKPQRDEKPYYKNSNGEKYYKGKKPKYGWKDPNDM</sequence>
<gene>
    <name evidence="4" type="primary">106094205</name>
</gene>
<dbReference type="GO" id="GO:0006644">
    <property type="term" value="P:phospholipid metabolic process"/>
    <property type="evidence" value="ECO:0007669"/>
    <property type="project" value="InterPro"/>
</dbReference>
<reference evidence="4" key="1">
    <citation type="submission" date="2020-05" db="UniProtKB">
        <authorList>
            <consortium name="EnsemblMetazoa"/>
        </authorList>
    </citation>
    <scope>IDENTIFICATION</scope>
    <source>
        <strain evidence="4">USDA</strain>
    </source>
</reference>
<dbReference type="GO" id="GO:0004623">
    <property type="term" value="F:phospholipase A2 activity"/>
    <property type="evidence" value="ECO:0007669"/>
    <property type="project" value="InterPro"/>
</dbReference>
<dbReference type="InterPro" id="IPR036444">
    <property type="entry name" value="PLipase_A2_dom_sf"/>
</dbReference>
<dbReference type="STRING" id="35570.A0A1I8PBV4"/>
<dbReference type="Pfam" id="PF06951">
    <property type="entry name" value="PLA2G12"/>
    <property type="match status" value="1"/>
</dbReference>
<dbReference type="Gene3D" id="1.20.90.10">
    <property type="entry name" value="Phospholipase A2 domain"/>
    <property type="match status" value="1"/>
</dbReference>
<dbReference type="EnsemblMetazoa" id="SCAU006636-RA">
    <property type="protein sequence ID" value="SCAU006636-PA"/>
    <property type="gene ID" value="SCAU006636"/>
</dbReference>
<evidence type="ECO:0000313" key="4">
    <source>
        <dbReference type="EnsemblMetazoa" id="SCAU006636-PA"/>
    </source>
</evidence>
<keyword evidence="5" id="KW-1185">Reference proteome</keyword>
<dbReference type="VEuPathDB" id="VectorBase:SCAU006636"/>
<feature type="region of interest" description="Disordered" evidence="3">
    <location>
        <begin position="234"/>
        <end position="268"/>
    </location>
</feature>
<dbReference type="AlphaFoldDB" id="A0A1I8PBV4"/>
<evidence type="ECO:0000256" key="2">
    <source>
        <dbReference type="ARBA" id="ARBA00022525"/>
    </source>
</evidence>
<evidence type="ECO:0000256" key="1">
    <source>
        <dbReference type="ARBA" id="ARBA00004613"/>
    </source>
</evidence>
<dbReference type="PROSITE" id="PS00118">
    <property type="entry name" value="PA2_HIS"/>
    <property type="match status" value="1"/>
</dbReference>
<dbReference type="PANTHER" id="PTHR12824">
    <property type="entry name" value="GROUP XII SECRETORY PHOSPHOLIPASE A2 FAMILY MEMBER"/>
    <property type="match status" value="1"/>
</dbReference>
<comment type="subcellular location">
    <subcellularLocation>
        <location evidence="1">Secreted</location>
    </subcellularLocation>
</comment>
<evidence type="ECO:0008006" key="6">
    <source>
        <dbReference type="Google" id="ProtNLM"/>
    </source>
</evidence>
<evidence type="ECO:0000256" key="3">
    <source>
        <dbReference type="SAM" id="MobiDB-lite"/>
    </source>
</evidence>
<dbReference type="GO" id="GO:0016042">
    <property type="term" value="P:lipid catabolic process"/>
    <property type="evidence" value="ECO:0007669"/>
    <property type="project" value="InterPro"/>
</dbReference>
<dbReference type="InterPro" id="IPR033113">
    <property type="entry name" value="PLA2_histidine"/>
</dbReference>
<dbReference type="Proteomes" id="UP000095300">
    <property type="component" value="Unassembled WGS sequence"/>
</dbReference>
<dbReference type="OrthoDB" id="3935740at2759"/>
<evidence type="ECO:0000313" key="5">
    <source>
        <dbReference type="Proteomes" id="UP000095300"/>
    </source>
</evidence>
<organism evidence="4 5">
    <name type="scientific">Stomoxys calcitrans</name>
    <name type="common">Stable fly</name>
    <name type="synonym">Conops calcitrans</name>
    <dbReference type="NCBI Taxonomy" id="35570"/>
    <lineage>
        <taxon>Eukaryota</taxon>
        <taxon>Metazoa</taxon>
        <taxon>Ecdysozoa</taxon>
        <taxon>Arthropoda</taxon>
        <taxon>Hexapoda</taxon>
        <taxon>Insecta</taxon>
        <taxon>Pterygota</taxon>
        <taxon>Neoptera</taxon>
        <taxon>Endopterygota</taxon>
        <taxon>Diptera</taxon>
        <taxon>Brachycera</taxon>
        <taxon>Muscomorpha</taxon>
        <taxon>Muscoidea</taxon>
        <taxon>Muscidae</taxon>
        <taxon>Stomoxys</taxon>
    </lineage>
</organism>
<dbReference type="SUPFAM" id="SSF48619">
    <property type="entry name" value="Phospholipase A2, PLA2"/>
    <property type="match status" value="1"/>
</dbReference>
<name>A0A1I8PBV4_STOCA</name>
<dbReference type="PANTHER" id="PTHR12824:SF8">
    <property type="entry name" value="GXIVSPLA2, ISOFORM A"/>
    <property type="match status" value="1"/>
</dbReference>